<name>A0A0E9MKK0_9SPHN</name>
<dbReference type="STRING" id="1219043.SCH01S_03_00070"/>
<dbReference type="EMBL" id="BBWU01000003">
    <property type="protein sequence ID" value="GAO38033.1"/>
    <property type="molecule type" value="Genomic_DNA"/>
</dbReference>
<reference evidence="1 2" key="1">
    <citation type="submission" date="2015-04" db="EMBL/GenBank/DDBJ databases">
        <title>Whole genome shotgun sequence of Sphingomonas changbaiensis NBRC 104936.</title>
        <authorList>
            <person name="Katano-Makiyama Y."/>
            <person name="Hosoyama A."/>
            <person name="Hashimoto M."/>
            <person name="Noguchi M."/>
            <person name="Tsuchikane K."/>
            <person name="Ohji S."/>
            <person name="Yamazoe A."/>
            <person name="Ichikawa N."/>
            <person name="Kimura A."/>
            <person name="Fujita N."/>
        </authorList>
    </citation>
    <scope>NUCLEOTIDE SEQUENCE [LARGE SCALE GENOMIC DNA]</scope>
    <source>
        <strain evidence="1 2">NBRC 104936</strain>
    </source>
</reference>
<evidence type="ECO:0000313" key="2">
    <source>
        <dbReference type="Proteomes" id="UP000033202"/>
    </source>
</evidence>
<gene>
    <name evidence="1" type="ORF">SCH01S_03_00070</name>
</gene>
<dbReference type="AlphaFoldDB" id="A0A0E9MKK0"/>
<dbReference type="OrthoDB" id="7572563at2"/>
<sequence length="90" mass="10082">MFNFVPGGAHMTRLVRDFFEVEDQVSLDHMIDLLSAVRDRLPEGAEDAKVRMCGDDVFGRRLTVSYLRPQTADEAARDARYHGGQLSIAA</sequence>
<comment type="caution">
    <text evidence="1">The sequence shown here is derived from an EMBL/GenBank/DDBJ whole genome shotgun (WGS) entry which is preliminary data.</text>
</comment>
<organism evidence="1 2">
    <name type="scientific">Sphingomonas changbaiensis NBRC 104936</name>
    <dbReference type="NCBI Taxonomy" id="1219043"/>
    <lineage>
        <taxon>Bacteria</taxon>
        <taxon>Pseudomonadati</taxon>
        <taxon>Pseudomonadota</taxon>
        <taxon>Alphaproteobacteria</taxon>
        <taxon>Sphingomonadales</taxon>
        <taxon>Sphingomonadaceae</taxon>
        <taxon>Sphingomonas</taxon>
    </lineage>
</organism>
<evidence type="ECO:0000313" key="1">
    <source>
        <dbReference type="EMBL" id="GAO38033.1"/>
    </source>
</evidence>
<keyword evidence="2" id="KW-1185">Reference proteome</keyword>
<accession>A0A0E9MKK0</accession>
<protein>
    <submittedName>
        <fullName evidence="1">Uncharacterized protein</fullName>
    </submittedName>
</protein>
<dbReference type="Proteomes" id="UP000033202">
    <property type="component" value="Unassembled WGS sequence"/>
</dbReference>
<proteinExistence type="predicted"/>